<reference evidence="3" key="1">
    <citation type="submission" date="2019-02" db="EMBL/GenBank/DDBJ databases">
        <title>Draft genome sequence of Dolichospermum planctonicum NIES-80.</title>
        <authorList>
            <person name="Yamaguchi H."/>
            <person name="Suzuki S."/>
            <person name="Kawachi M."/>
        </authorList>
    </citation>
    <scope>NUCLEOTIDE SEQUENCE [LARGE SCALE GENOMIC DNA]</scope>
    <source>
        <strain evidence="3">NIES-80</strain>
    </source>
</reference>
<proteinExistence type="predicted"/>
<organism evidence="2 3">
    <name type="scientific">Dolichospermum planctonicum</name>
    <dbReference type="NCBI Taxonomy" id="136072"/>
    <lineage>
        <taxon>Bacteria</taxon>
        <taxon>Bacillati</taxon>
        <taxon>Cyanobacteriota</taxon>
        <taxon>Cyanophyceae</taxon>
        <taxon>Nostocales</taxon>
        <taxon>Aphanizomenonaceae</taxon>
        <taxon>Dolichospermum</taxon>
    </lineage>
</organism>
<keyword evidence="1" id="KW-1133">Transmembrane helix</keyword>
<keyword evidence="1" id="KW-0812">Transmembrane</keyword>
<evidence type="ECO:0000256" key="1">
    <source>
        <dbReference type="SAM" id="Phobius"/>
    </source>
</evidence>
<dbReference type="EMBL" id="BJCF01000032">
    <property type="protein sequence ID" value="GCL43095.1"/>
    <property type="molecule type" value="Genomic_DNA"/>
</dbReference>
<evidence type="ECO:0000313" key="2">
    <source>
        <dbReference type="EMBL" id="GCL43095.1"/>
    </source>
</evidence>
<evidence type="ECO:0008006" key="4">
    <source>
        <dbReference type="Google" id="ProtNLM"/>
    </source>
</evidence>
<comment type="caution">
    <text evidence="2">The sequence shown here is derived from an EMBL/GenBank/DDBJ whole genome shotgun (WGS) entry which is preliminary data.</text>
</comment>
<feature type="transmembrane region" description="Helical" evidence="1">
    <location>
        <begin position="12"/>
        <end position="34"/>
    </location>
</feature>
<sequence length="553" mass="61214">MNNNVNNKPSPLNLLVVAFVTLSLVSIAVFYWVFGKNSPTLVVPNSQPRAAIFVPKFSPAMVSLLVNPDALQKIAQKRELSQIKNSLLAKSNIDYQNDIKPWLNNEITLAVTTLDIDRDPDNGLQTGYLMALATKNPVKSREFLELLFSKRAFAGNDLEVERYKGVKVIYDRQEYSPSQISNSLAGAIVNNFVLFANHSQVIKAAINNLQAPDLNLVSSLEYQKASQQIPKNSLAVTFFNLPEIGKWQKLELAEATYHSQILSLALNSQGLLAESTFLTNSQIVPPSLPLSEPVAALQYIPESTTLAISGANLSNLGNSDLAKLWKQGTATIYGSSEDGISRLIQPLIKIQQNLNLNFSQNIFSWVTGEYALALLPNSENTTPNWVFVVEKNPQLAAGIAHLDNIASTSSFNVISLILNGQKVSAWTQVITTDENNKPINVDTKVKGVHTTLNNYEIFTSDLNILKEILSQKQKSLLENPKFKSSLGVIPQPNQGYIYLDWETSRNILERQIPVLKFVELLDKPLFDNLQSLTFSSYHTQPGILTGGVLLKLH</sequence>
<name>A0A480AD73_9CYAN</name>
<gene>
    <name evidence="2" type="ORF">NIES80_28060</name>
</gene>
<evidence type="ECO:0000313" key="3">
    <source>
        <dbReference type="Proteomes" id="UP000299367"/>
    </source>
</evidence>
<dbReference type="Proteomes" id="UP000299367">
    <property type="component" value="Unassembled WGS sequence"/>
</dbReference>
<dbReference type="Pfam" id="PF11832">
    <property type="entry name" value="DUF3352"/>
    <property type="match status" value="1"/>
</dbReference>
<accession>A0A480AD73</accession>
<protein>
    <recommendedName>
        <fullName evidence="4">DUF3352 domain-containing protein</fullName>
    </recommendedName>
</protein>
<dbReference type="AlphaFoldDB" id="A0A480AD73"/>
<keyword evidence="1" id="KW-0472">Membrane</keyword>
<dbReference type="InterPro" id="IPR021787">
    <property type="entry name" value="DUF3352"/>
</dbReference>